<gene>
    <name evidence="6" type="ORF">CTAYLR_007151</name>
</gene>
<name>A0AAD7XNZ1_9STRA</name>
<evidence type="ECO:0000256" key="5">
    <source>
        <dbReference type="SAM" id="Phobius"/>
    </source>
</evidence>
<dbReference type="EMBL" id="JAQMWT010000099">
    <property type="protein sequence ID" value="KAJ8610589.1"/>
    <property type="molecule type" value="Genomic_DNA"/>
</dbReference>
<feature type="transmembrane region" description="Helical" evidence="5">
    <location>
        <begin position="46"/>
        <end position="66"/>
    </location>
</feature>
<evidence type="ECO:0008006" key="8">
    <source>
        <dbReference type="Google" id="ProtNLM"/>
    </source>
</evidence>
<sequence>MCQTHSLQLYLRCLHLFKLLISVYMFIYGLIVCTDLTIHQAYGSDILGIGVVITFLGAIKPCNVYVGHYGSTKHNKFALLMAVTFDTVVGIVQFFIGFTLALRGTPAYDRSLRRACARHTLEIDEDRCDDYWNDDRTAGVRLAWMSVYYRAVRDNDNARAKILAQAADIGECCGFGPPAACQRIENDDKFPNKFARDQYLGKDMLDQRVACSEDRACGGGAYCWYPEEEGTCEHFADSDISNANSLGCRYDWGLGSCLDADVDAASRGCAWHFEDTMNAKIYGHGVALMVTLGLEALTVLSGCCYCWKRKANDILPVDYVYEEPWDPVKSGKLMLHRPQDGNMQAEEDDLGK</sequence>
<dbReference type="Pfam" id="PF00335">
    <property type="entry name" value="Tetraspanin"/>
    <property type="match status" value="1"/>
</dbReference>
<reference evidence="6" key="1">
    <citation type="submission" date="2023-01" db="EMBL/GenBank/DDBJ databases">
        <title>Metagenome sequencing of chrysophaentin producing Chrysophaeum taylorii.</title>
        <authorList>
            <person name="Davison J."/>
            <person name="Bewley C."/>
        </authorList>
    </citation>
    <scope>NUCLEOTIDE SEQUENCE</scope>
    <source>
        <strain evidence="6">NIES-1699</strain>
    </source>
</reference>
<evidence type="ECO:0000313" key="7">
    <source>
        <dbReference type="Proteomes" id="UP001230188"/>
    </source>
</evidence>
<evidence type="ECO:0000256" key="4">
    <source>
        <dbReference type="ARBA" id="ARBA00023136"/>
    </source>
</evidence>
<evidence type="ECO:0000256" key="3">
    <source>
        <dbReference type="ARBA" id="ARBA00022989"/>
    </source>
</evidence>
<protein>
    <recommendedName>
        <fullName evidence="8">Tetraspanin</fullName>
    </recommendedName>
</protein>
<feature type="transmembrane region" description="Helical" evidence="5">
    <location>
        <begin position="16"/>
        <end position="34"/>
    </location>
</feature>
<comment type="subcellular location">
    <subcellularLocation>
        <location evidence="1">Membrane</location>
        <topology evidence="1">Multi-pass membrane protein</topology>
    </subcellularLocation>
</comment>
<keyword evidence="2 5" id="KW-0812">Transmembrane</keyword>
<dbReference type="InterPro" id="IPR018499">
    <property type="entry name" value="Tetraspanin/Peripherin"/>
</dbReference>
<keyword evidence="4 5" id="KW-0472">Membrane</keyword>
<evidence type="ECO:0000256" key="1">
    <source>
        <dbReference type="ARBA" id="ARBA00004141"/>
    </source>
</evidence>
<dbReference type="AlphaFoldDB" id="A0AAD7XNZ1"/>
<proteinExistence type="predicted"/>
<organism evidence="6 7">
    <name type="scientific">Chrysophaeum taylorii</name>
    <dbReference type="NCBI Taxonomy" id="2483200"/>
    <lineage>
        <taxon>Eukaryota</taxon>
        <taxon>Sar</taxon>
        <taxon>Stramenopiles</taxon>
        <taxon>Ochrophyta</taxon>
        <taxon>Pelagophyceae</taxon>
        <taxon>Pelagomonadales</taxon>
        <taxon>Pelagomonadaceae</taxon>
        <taxon>Chrysophaeum</taxon>
    </lineage>
</organism>
<accession>A0AAD7XNZ1</accession>
<evidence type="ECO:0000256" key="2">
    <source>
        <dbReference type="ARBA" id="ARBA00022692"/>
    </source>
</evidence>
<dbReference type="GO" id="GO:0016020">
    <property type="term" value="C:membrane"/>
    <property type="evidence" value="ECO:0007669"/>
    <property type="project" value="UniProtKB-SubCell"/>
</dbReference>
<feature type="transmembrane region" description="Helical" evidence="5">
    <location>
        <begin position="78"/>
        <end position="102"/>
    </location>
</feature>
<keyword evidence="7" id="KW-1185">Reference proteome</keyword>
<comment type="caution">
    <text evidence="6">The sequence shown here is derived from an EMBL/GenBank/DDBJ whole genome shotgun (WGS) entry which is preliminary data.</text>
</comment>
<keyword evidence="3 5" id="KW-1133">Transmembrane helix</keyword>
<evidence type="ECO:0000313" key="6">
    <source>
        <dbReference type="EMBL" id="KAJ8610589.1"/>
    </source>
</evidence>
<dbReference type="Proteomes" id="UP001230188">
    <property type="component" value="Unassembled WGS sequence"/>
</dbReference>